<dbReference type="Proteomes" id="UP000011626">
    <property type="component" value="Unassembled WGS sequence"/>
</dbReference>
<feature type="region of interest" description="Disordered" evidence="1">
    <location>
        <begin position="43"/>
        <end position="72"/>
    </location>
</feature>
<dbReference type="AlphaFoldDB" id="M0CRE4"/>
<dbReference type="PRINTS" id="PR00111">
    <property type="entry name" value="ABHYDROLASE"/>
</dbReference>
<dbReference type="RefSeq" id="WP_006884072.1">
    <property type="nucleotide sequence ID" value="NZ_AOIU01000028.1"/>
</dbReference>
<dbReference type="PATRIC" id="fig|797114.5.peg.2434"/>
<feature type="domain" description="AB hydrolase-1" evidence="2">
    <location>
        <begin position="28"/>
        <end position="248"/>
    </location>
</feature>
<dbReference type="Gene3D" id="3.40.50.1820">
    <property type="entry name" value="alpha/beta hydrolase"/>
    <property type="match status" value="1"/>
</dbReference>
<evidence type="ECO:0000313" key="4">
    <source>
        <dbReference type="Proteomes" id="UP000011626"/>
    </source>
</evidence>
<dbReference type="EMBL" id="AOIU01000028">
    <property type="protein sequence ID" value="ELZ24957.1"/>
    <property type="molecule type" value="Genomic_DNA"/>
</dbReference>
<evidence type="ECO:0000256" key="1">
    <source>
        <dbReference type="SAM" id="MobiDB-lite"/>
    </source>
</evidence>
<gene>
    <name evidence="3" type="ORF">C475_11990</name>
</gene>
<dbReference type="InterPro" id="IPR029058">
    <property type="entry name" value="AB_hydrolase_fold"/>
</dbReference>
<evidence type="ECO:0000313" key="3">
    <source>
        <dbReference type="EMBL" id="ELZ24957.1"/>
    </source>
</evidence>
<keyword evidence="4" id="KW-1185">Reference proteome</keyword>
<accession>M0CRE4</accession>
<dbReference type="Pfam" id="PF12697">
    <property type="entry name" value="Abhydrolase_6"/>
    <property type="match status" value="1"/>
</dbReference>
<protein>
    <submittedName>
        <fullName evidence="3">Carboxylesterase</fullName>
    </submittedName>
</protein>
<evidence type="ECO:0000259" key="2">
    <source>
        <dbReference type="Pfam" id="PF12697"/>
    </source>
</evidence>
<dbReference type="InterPro" id="IPR050228">
    <property type="entry name" value="Carboxylesterase_BioH"/>
</dbReference>
<dbReference type="InterPro" id="IPR000073">
    <property type="entry name" value="AB_hydrolase_1"/>
</dbReference>
<dbReference type="eggNOG" id="arCOG01648">
    <property type="taxonomic scope" value="Archaea"/>
</dbReference>
<proteinExistence type="predicted"/>
<dbReference type="PANTHER" id="PTHR43194">
    <property type="entry name" value="HYDROLASE ALPHA/BETA FOLD FAMILY"/>
    <property type="match status" value="1"/>
</dbReference>
<dbReference type="STRING" id="797114.C475_11990"/>
<organism evidence="3 4">
    <name type="scientific">Halosimplex carlsbadense 2-9-1</name>
    <dbReference type="NCBI Taxonomy" id="797114"/>
    <lineage>
        <taxon>Archaea</taxon>
        <taxon>Methanobacteriati</taxon>
        <taxon>Methanobacteriota</taxon>
        <taxon>Stenosarchaea group</taxon>
        <taxon>Halobacteria</taxon>
        <taxon>Halobacteriales</taxon>
        <taxon>Haloarculaceae</taxon>
        <taxon>Halosimplex</taxon>
    </lineage>
</organism>
<sequence length="261" mass="27834">MESVRHDGRETAYRLAGVGRGASDATALYVHGSGATHRLWAAQYGPDGPAQPAAALDLSGHGQSDDVETDPGPETLDAYARDVIAVAEETGANALVGNSLGGAVVLHVALDTAFAPDALVLAGTGGKLTVNESLREWLADDFDRAVDVLHGPDRLFHDADERVLDRSRSQMLTTGQAVTHRDFMTCHAFDVRDRLDEIDAPALAVVGEHDSLTPPSYHEFLADRLPDCEYVEIPDAAHLAMAERPDAFGRAVGRFLDSVGD</sequence>
<dbReference type="SUPFAM" id="SSF53474">
    <property type="entry name" value="alpha/beta-Hydrolases"/>
    <property type="match status" value="1"/>
</dbReference>
<dbReference type="PANTHER" id="PTHR43194:SF2">
    <property type="entry name" value="PEROXISOMAL MEMBRANE PROTEIN LPX1"/>
    <property type="match status" value="1"/>
</dbReference>
<name>M0CRE4_9EURY</name>
<dbReference type="OrthoDB" id="312142at2157"/>
<comment type="caution">
    <text evidence="3">The sequence shown here is derived from an EMBL/GenBank/DDBJ whole genome shotgun (WGS) entry which is preliminary data.</text>
</comment>
<reference evidence="3 4" key="1">
    <citation type="journal article" date="2014" name="PLoS Genet.">
        <title>Phylogenetically driven sequencing of extremely halophilic archaea reveals strategies for static and dynamic osmo-response.</title>
        <authorList>
            <person name="Becker E.A."/>
            <person name="Seitzer P.M."/>
            <person name="Tritt A."/>
            <person name="Larsen D."/>
            <person name="Krusor M."/>
            <person name="Yao A.I."/>
            <person name="Wu D."/>
            <person name="Madern D."/>
            <person name="Eisen J.A."/>
            <person name="Darling A.E."/>
            <person name="Facciotti M.T."/>
        </authorList>
    </citation>
    <scope>NUCLEOTIDE SEQUENCE [LARGE SCALE GENOMIC DNA]</scope>
    <source>
        <strain evidence="3 4">2-9-1</strain>
    </source>
</reference>